<keyword evidence="6" id="KW-1185">Reference proteome</keyword>
<dbReference type="InterPro" id="IPR007699">
    <property type="entry name" value="SGS_dom"/>
</dbReference>
<evidence type="ECO:0000313" key="5">
    <source>
        <dbReference type="EMBL" id="KIW68281.1"/>
    </source>
</evidence>
<protein>
    <recommendedName>
        <fullName evidence="7">CS domain-containing protein</fullName>
    </recommendedName>
</protein>
<evidence type="ECO:0000259" key="3">
    <source>
        <dbReference type="PROSITE" id="PS51048"/>
    </source>
</evidence>
<evidence type="ECO:0008006" key="7">
    <source>
        <dbReference type="Google" id="ProtNLM"/>
    </source>
</evidence>
<feature type="domain" description="CS" evidence="4">
    <location>
        <begin position="218"/>
        <end position="311"/>
    </location>
</feature>
<organism evidence="5 6">
    <name type="scientific">Phialophora macrospora</name>
    <dbReference type="NCBI Taxonomy" id="1851006"/>
    <lineage>
        <taxon>Eukaryota</taxon>
        <taxon>Fungi</taxon>
        <taxon>Dikarya</taxon>
        <taxon>Ascomycota</taxon>
        <taxon>Pezizomycotina</taxon>
        <taxon>Eurotiomycetes</taxon>
        <taxon>Chaetothyriomycetidae</taxon>
        <taxon>Chaetothyriales</taxon>
        <taxon>Herpotrichiellaceae</taxon>
        <taxon>Phialophora</taxon>
    </lineage>
</organism>
<dbReference type="PROSITE" id="PS51203">
    <property type="entry name" value="CS"/>
    <property type="match status" value="1"/>
</dbReference>
<dbReference type="Pfam" id="PF05002">
    <property type="entry name" value="SGS"/>
    <property type="match status" value="1"/>
</dbReference>
<dbReference type="Gene3D" id="2.60.40.790">
    <property type="match status" value="1"/>
</dbReference>
<evidence type="ECO:0000256" key="1">
    <source>
        <dbReference type="ARBA" id="ARBA00008509"/>
    </source>
</evidence>
<comment type="similarity">
    <text evidence="1">Belongs to the SGT1 family.</text>
</comment>
<dbReference type="Proteomes" id="UP000054266">
    <property type="component" value="Unassembled WGS sequence"/>
</dbReference>
<dbReference type="InterPro" id="IPR007052">
    <property type="entry name" value="CS_dom"/>
</dbReference>
<dbReference type="InterPro" id="IPR044563">
    <property type="entry name" value="Sgt1-like"/>
</dbReference>
<feature type="compositionally biased region" description="Polar residues" evidence="2">
    <location>
        <begin position="338"/>
        <end position="355"/>
    </location>
</feature>
<evidence type="ECO:0000256" key="2">
    <source>
        <dbReference type="SAM" id="MobiDB-lite"/>
    </source>
</evidence>
<dbReference type="GO" id="GO:0051087">
    <property type="term" value="F:protein-folding chaperone binding"/>
    <property type="evidence" value="ECO:0007669"/>
    <property type="project" value="InterPro"/>
</dbReference>
<feature type="compositionally biased region" description="Basic and acidic residues" evidence="2">
    <location>
        <begin position="371"/>
        <end position="381"/>
    </location>
</feature>
<proteinExistence type="inferred from homology"/>
<dbReference type="Gene3D" id="1.25.40.10">
    <property type="entry name" value="Tetratricopeptide repeat domain"/>
    <property type="match status" value="1"/>
</dbReference>
<dbReference type="CDD" id="cd06466">
    <property type="entry name" value="p23_CS_SGT1_like"/>
    <property type="match status" value="1"/>
</dbReference>
<dbReference type="AlphaFoldDB" id="A0A0D2CSX2"/>
<dbReference type="SUPFAM" id="SSF49764">
    <property type="entry name" value="HSP20-like chaperones"/>
    <property type="match status" value="1"/>
</dbReference>
<evidence type="ECO:0000313" key="6">
    <source>
        <dbReference type="Proteomes" id="UP000054266"/>
    </source>
</evidence>
<dbReference type="PANTHER" id="PTHR45862">
    <property type="entry name" value="PROTEIN SGT1 HOMOLOG"/>
    <property type="match status" value="1"/>
</dbReference>
<feature type="compositionally biased region" description="Basic and acidic residues" evidence="2">
    <location>
        <begin position="399"/>
        <end position="415"/>
    </location>
</feature>
<accession>A0A0D2CSX2</accession>
<reference evidence="5 6" key="1">
    <citation type="submission" date="2015-01" db="EMBL/GenBank/DDBJ databases">
        <title>The Genome Sequence of Capronia semiimmersa CBS27337.</title>
        <authorList>
            <consortium name="The Broad Institute Genomics Platform"/>
            <person name="Cuomo C."/>
            <person name="de Hoog S."/>
            <person name="Gorbushina A."/>
            <person name="Stielow B."/>
            <person name="Teixiera M."/>
            <person name="Abouelleil A."/>
            <person name="Chapman S.B."/>
            <person name="Priest M."/>
            <person name="Young S.K."/>
            <person name="Wortman J."/>
            <person name="Nusbaum C."/>
            <person name="Birren B."/>
        </authorList>
    </citation>
    <scope>NUCLEOTIDE SEQUENCE [LARGE SCALE GENOMIC DNA]</scope>
    <source>
        <strain evidence="5 6">CBS 27337</strain>
    </source>
</reference>
<dbReference type="InterPro" id="IPR011990">
    <property type="entry name" value="TPR-like_helical_dom_sf"/>
</dbReference>
<dbReference type="PROSITE" id="PS51048">
    <property type="entry name" value="SGS"/>
    <property type="match status" value="1"/>
</dbReference>
<dbReference type="InterPro" id="IPR008978">
    <property type="entry name" value="HSP20-like_chaperone"/>
</dbReference>
<sequence>MDFAAKGAAALSEKDFAAALTYYTQALIDHPSSPDYFTQRSIAFTRLSPAHHDLALKDAEYAVLLGRKRAKREKIQAAQQRRVVALHGLGRYADAKAMLETTERWRPKDSKPAKMEWDMWMARIENKLKSVPESERTATEKEYPEIELPSETKMKAWLQSQLKADGSFKFEGDTESNSGDANTTAGVAVASTSGTDAAITNSAGAGSVESNTAVPTIPTKIRHEWYQSPQTVTVTLYVKAVPKDKCEIDIQEDSVHISFPLPSNPTSTYSFVLDPLSAPIDPSQSRGAVLSTKVELTLKKAQPGQKWHSLEGTAPLKSSSDTTMQDADHAAKAAVMSSLASHPSAQAPPSTTTAKETAPAYPTSSRTGPKNWDKLADDLVAKSKTKAKGKTNPKSQKPKPSEDQSTSKDSAKAAADESSASEAGADDDAYDSDMGGDAVDGFFKKLYAGADEDTRRAMMKSFYESNGTALSTNWKDVGARHVDEVKSSND</sequence>
<gene>
    <name evidence="5" type="ORF">PV04_04238</name>
</gene>
<feature type="region of interest" description="Disordered" evidence="2">
    <location>
        <begin position="303"/>
        <end position="435"/>
    </location>
</feature>
<name>A0A0D2CSX2_9EURO</name>
<dbReference type="SUPFAM" id="SSF48452">
    <property type="entry name" value="TPR-like"/>
    <property type="match status" value="1"/>
</dbReference>
<dbReference type="Pfam" id="PF04969">
    <property type="entry name" value="CS"/>
    <property type="match status" value="1"/>
</dbReference>
<dbReference type="HOGENOM" id="CLU_039532_3_1_1"/>
<feature type="compositionally biased region" description="Polar residues" evidence="2">
    <location>
        <begin position="316"/>
        <end position="325"/>
    </location>
</feature>
<evidence type="ECO:0000259" key="4">
    <source>
        <dbReference type="PROSITE" id="PS51203"/>
    </source>
</evidence>
<feature type="domain" description="SGS" evidence="3">
    <location>
        <begin position="360"/>
        <end position="490"/>
    </location>
</feature>
<dbReference type="EMBL" id="KN846958">
    <property type="protein sequence ID" value="KIW68281.1"/>
    <property type="molecule type" value="Genomic_DNA"/>
</dbReference>
<dbReference type="STRING" id="5601.A0A0D2CSX2"/>